<gene>
    <name evidence="3" type="ORF">OCK72_11600</name>
</gene>
<evidence type="ECO:0000256" key="1">
    <source>
        <dbReference type="ARBA" id="ARBA00007847"/>
    </source>
</evidence>
<dbReference type="PANTHER" id="PTHR21198:SF7">
    <property type="entry name" value="ASPARTATE-GLUTAMATE RACEMASE FAMILY"/>
    <property type="match status" value="1"/>
</dbReference>
<dbReference type="EMBL" id="JAOXXL010000067">
    <property type="protein sequence ID" value="MCY7009266.1"/>
    <property type="molecule type" value="Genomic_DNA"/>
</dbReference>
<dbReference type="SUPFAM" id="SSF53681">
    <property type="entry name" value="Aspartate/glutamate racemase"/>
    <property type="match status" value="2"/>
</dbReference>
<sequence>MKTIGLIGGMSWESTVTYYQIINQTIKNKLGGLHSAKCILYSVDFQEIEECQKTNNWDKSAEILGKAALSLEKAGADFIVICTNTMHKIVSEIKKYIKIPILHIAEMTVIELKKMGIDKIGLLGTKYTMQQDFYKQTLIDNGIEVVVPNSKDIEIVNSVIFNELCLGEIKKESKKEYLRIIEELSRLGAKGIILGCTEIGLLIKQEDTNIPLFDTTVIHAKAAALYSLDMK</sequence>
<dbReference type="NCBIfam" id="TIGR00035">
    <property type="entry name" value="asp_race"/>
    <property type="match status" value="1"/>
</dbReference>
<protein>
    <submittedName>
        <fullName evidence="3">Aspartate/glutamate racemase family protein</fullName>
    </submittedName>
</protein>
<proteinExistence type="inferred from homology"/>
<dbReference type="Proteomes" id="UP001062738">
    <property type="component" value="Unassembled WGS sequence"/>
</dbReference>
<comment type="similarity">
    <text evidence="1">Belongs to the aspartate/glutamate racemases family.</text>
</comment>
<dbReference type="Gene3D" id="3.40.50.1860">
    <property type="match status" value="2"/>
</dbReference>
<dbReference type="Pfam" id="PF01177">
    <property type="entry name" value="Asp_Glu_race"/>
    <property type="match status" value="1"/>
</dbReference>
<evidence type="ECO:0000313" key="4">
    <source>
        <dbReference type="Proteomes" id="UP001062738"/>
    </source>
</evidence>
<dbReference type="PROSITE" id="PS00923">
    <property type="entry name" value="ASP_GLU_RACEMASE_1"/>
    <property type="match status" value="1"/>
</dbReference>
<comment type="caution">
    <text evidence="3">The sequence shown here is derived from an EMBL/GenBank/DDBJ whole genome shotgun (WGS) entry which is preliminary data.</text>
</comment>
<organism evidence="3 4">
    <name type="scientific">Fusobacterium simiae</name>
    <dbReference type="NCBI Taxonomy" id="855"/>
    <lineage>
        <taxon>Bacteria</taxon>
        <taxon>Fusobacteriati</taxon>
        <taxon>Fusobacteriota</taxon>
        <taxon>Fusobacteriia</taxon>
        <taxon>Fusobacteriales</taxon>
        <taxon>Fusobacteriaceae</taxon>
        <taxon>Fusobacterium</taxon>
    </lineage>
</organism>
<dbReference type="PANTHER" id="PTHR21198">
    <property type="entry name" value="GLUTAMATE RACEMASE"/>
    <property type="match status" value="1"/>
</dbReference>
<dbReference type="RefSeq" id="WP_265152935.1">
    <property type="nucleotide sequence ID" value="NZ_JAOXXL010000067.1"/>
</dbReference>
<keyword evidence="4" id="KW-1185">Reference proteome</keyword>
<dbReference type="PROSITE" id="PS00924">
    <property type="entry name" value="ASP_GLU_RACEMASE_2"/>
    <property type="match status" value="1"/>
</dbReference>
<dbReference type="InterPro" id="IPR015942">
    <property type="entry name" value="Asp/Glu/hydantoin_racemase"/>
</dbReference>
<dbReference type="InterPro" id="IPR001920">
    <property type="entry name" value="Asp/Glu_race"/>
</dbReference>
<evidence type="ECO:0000256" key="2">
    <source>
        <dbReference type="ARBA" id="ARBA00023235"/>
    </source>
</evidence>
<dbReference type="InterPro" id="IPR018187">
    <property type="entry name" value="Asp/Glu_racemase_AS_1"/>
</dbReference>
<dbReference type="InterPro" id="IPR004380">
    <property type="entry name" value="Asp_race"/>
</dbReference>
<name>A0ABT4DKX9_FUSSI</name>
<evidence type="ECO:0000313" key="3">
    <source>
        <dbReference type="EMBL" id="MCY7009266.1"/>
    </source>
</evidence>
<reference evidence="3" key="1">
    <citation type="submission" date="2022-09" db="EMBL/GenBank/DDBJ databases">
        <authorList>
            <person name="Zoaiter M."/>
        </authorList>
    </citation>
    <scope>NUCLEOTIDE SEQUENCE</scope>
    <source>
        <strain evidence="3">DSM 19848</strain>
    </source>
</reference>
<accession>A0ABT4DKX9</accession>
<dbReference type="InterPro" id="IPR033134">
    <property type="entry name" value="Asp/Glu_racemase_AS_2"/>
</dbReference>
<keyword evidence="2" id="KW-0413">Isomerase</keyword>